<dbReference type="GO" id="GO:0000922">
    <property type="term" value="C:spindle pole"/>
    <property type="evidence" value="ECO:0007669"/>
    <property type="project" value="InterPro"/>
</dbReference>
<evidence type="ECO:0000313" key="7">
    <source>
        <dbReference type="Proteomes" id="UP000472277"/>
    </source>
</evidence>
<evidence type="ECO:0000256" key="1">
    <source>
        <dbReference type="ARBA" id="ARBA00004245"/>
    </source>
</evidence>
<organism evidence="6 7">
    <name type="scientific">Salmo trutta</name>
    <name type="common">Brown trout</name>
    <dbReference type="NCBI Taxonomy" id="8032"/>
    <lineage>
        <taxon>Eukaryota</taxon>
        <taxon>Metazoa</taxon>
        <taxon>Chordata</taxon>
        <taxon>Craniata</taxon>
        <taxon>Vertebrata</taxon>
        <taxon>Euteleostomi</taxon>
        <taxon>Actinopterygii</taxon>
        <taxon>Neopterygii</taxon>
        <taxon>Teleostei</taxon>
        <taxon>Protacanthopterygii</taxon>
        <taxon>Salmoniformes</taxon>
        <taxon>Salmonidae</taxon>
        <taxon>Salmoninae</taxon>
        <taxon>Salmo</taxon>
    </lineage>
</organism>
<evidence type="ECO:0000256" key="3">
    <source>
        <dbReference type="ARBA" id="ARBA00022701"/>
    </source>
</evidence>
<dbReference type="GO" id="GO:0000930">
    <property type="term" value="C:gamma-tubulin complex"/>
    <property type="evidence" value="ECO:0007669"/>
    <property type="project" value="TreeGrafter"/>
</dbReference>
<dbReference type="GO" id="GO:0051225">
    <property type="term" value="P:spindle assembly"/>
    <property type="evidence" value="ECO:0007669"/>
    <property type="project" value="TreeGrafter"/>
</dbReference>
<dbReference type="PANTHER" id="PTHR19302">
    <property type="entry name" value="GAMMA TUBULIN COMPLEX PROTEIN"/>
    <property type="match status" value="1"/>
</dbReference>
<comment type="subcellular location">
    <subcellularLocation>
        <location evidence="1">Cytoplasm</location>
        <location evidence="1">Cytoskeleton</location>
    </subcellularLocation>
</comment>
<dbReference type="Ensembl" id="ENSSTUT00000108344.1">
    <property type="protein sequence ID" value="ENSSTUP00000100986.1"/>
    <property type="gene ID" value="ENSSTUG00000045146.1"/>
</dbReference>
<dbReference type="Pfam" id="PF17681">
    <property type="entry name" value="GCP_N_terminal"/>
    <property type="match status" value="1"/>
</dbReference>
<reference evidence="6" key="2">
    <citation type="submission" date="2025-09" db="UniProtKB">
        <authorList>
            <consortium name="Ensembl"/>
        </authorList>
    </citation>
    <scope>IDENTIFICATION</scope>
</reference>
<dbReference type="GeneTree" id="ENSGT00940000157872"/>
<feature type="domain" description="Gamma tubulin complex component protein N-terminal" evidence="5">
    <location>
        <begin position="218"/>
        <end position="356"/>
    </location>
</feature>
<keyword evidence="4" id="KW-0206">Cytoskeleton</keyword>
<keyword evidence="3" id="KW-0493">Microtubule</keyword>
<reference evidence="6" key="1">
    <citation type="submission" date="2025-08" db="UniProtKB">
        <authorList>
            <consortium name="Ensembl"/>
        </authorList>
    </citation>
    <scope>IDENTIFICATION</scope>
</reference>
<evidence type="ECO:0000256" key="4">
    <source>
        <dbReference type="ARBA" id="ARBA00023212"/>
    </source>
</evidence>
<dbReference type="GO" id="GO:0007020">
    <property type="term" value="P:microtubule nucleation"/>
    <property type="evidence" value="ECO:0007669"/>
    <property type="project" value="InterPro"/>
</dbReference>
<dbReference type="PANTHER" id="PTHR19302:SF14">
    <property type="entry name" value="GAMMA-TUBULIN COMPLEX COMPONENT 3"/>
    <property type="match status" value="1"/>
</dbReference>
<evidence type="ECO:0000313" key="6">
    <source>
        <dbReference type="Ensembl" id="ENSSTUP00000100986.1"/>
    </source>
</evidence>
<dbReference type="AlphaFoldDB" id="A0A674DZG8"/>
<dbReference type="Proteomes" id="UP000472277">
    <property type="component" value="Chromosome 39"/>
</dbReference>
<name>A0A674DZG8_SALTR</name>
<gene>
    <name evidence="6" type="primary">TUBGCP3</name>
    <name evidence="6" type="synonym">LOC115179592</name>
</gene>
<dbReference type="GO" id="GO:0051011">
    <property type="term" value="F:microtubule minus-end binding"/>
    <property type="evidence" value="ECO:0007669"/>
    <property type="project" value="TreeGrafter"/>
</dbReference>
<dbReference type="InterPro" id="IPR007259">
    <property type="entry name" value="GCP"/>
</dbReference>
<dbReference type="GO" id="GO:0043015">
    <property type="term" value="F:gamma-tubulin binding"/>
    <property type="evidence" value="ECO:0007669"/>
    <property type="project" value="InterPro"/>
</dbReference>
<dbReference type="GO" id="GO:0000278">
    <property type="term" value="P:mitotic cell cycle"/>
    <property type="evidence" value="ECO:0007669"/>
    <property type="project" value="TreeGrafter"/>
</dbReference>
<keyword evidence="2" id="KW-0963">Cytoplasm</keyword>
<sequence length="372" mass="41196">MAGLDQKSPNVLLQSLCCRITGKSEAEVAHQFQYAVRVVGSNYAPTIERDEFLVSEKIKKELLKQRREGDAALFSELHRKLQTQGVLKHRWSVLYLLLSLCEDPRKPSRVGSYGALFAQALPRDAHSTPFYCTRPGSLPLSYTERSGPGGAQISTSMGTSGISSLGVYSLNGPTPTPQPLLTAGQQLGSRLAWALPNTSALAPTSRAPLAEVGEAALVRDILYVFQGIDGKFIKMSNADNCYKIDSKVVLCKSLRDTSSRLADLGWLHNKIRKYTDSRSLDRAFGLVGQSFCASLHQELKEYYRLLAVLHSQLQVEDDQGVNLGVESSLTLRRLLVWTYDPKVRLKTLAALVDFCQGRVVWVCGVQKYLYPQ</sequence>
<protein>
    <submittedName>
        <fullName evidence="6">Tubulin gamma complex component 3</fullName>
    </submittedName>
</protein>
<dbReference type="GO" id="GO:0031122">
    <property type="term" value="P:cytoplasmic microtubule organization"/>
    <property type="evidence" value="ECO:0007669"/>
    <property type="project" value="TreeGrafter"/>
</dbReference>
<dbReference type="InterPro" id="IPR041470">
    <property type="entry name" value="GCP_N"/>
</dbReference>
<accession>A0A674DZG8</accession>
<evidence type="ECO:0000259" key="5">
    <source>
        <dbReference type="Pfam" id="PF17681"/>
    </source>
</evidence>
<proteinExistence type="predicted"/>
<evidence type="ECO:0000256" key="2">
    <source>
        <dbReference type="ARBA" id="ARBA00022490"/>
    </source>
</evidence>
<keyword evidence="7" id="KW-1185">Reference proteome</keyword>
<dbReference type="GO" id="GO:0005874">
    <property type="term" value="C:microtubule"/>
    <property type="evidence" value="ECO:0007669"/>
    <property type="project" value="UniProtKB-KW"/>
</dbReference>
<dbReference type="GO" id="GO:0051321">
    <property type="term" value="P:meiotic cell cycle"/>
    <property type="evidence" value="ECO:0007669"/>
    <property type="project" value="TreeGrafter"/>
</dbReference>